<proteinExistence type="predicted"/>
<protein>
    <recommendedName>
        <fullName evidence="1">NAD(P)-binding domain-containing protein</fullName>
    </recommendedName>
</protein>
<dbReference type="AlphaFoldDB" id="A0A2H0UHR2"/>
<dbReference type="InterPro" id="IPR036291">
    <property type="entry name" value="NAD(P)-bd_dom_sf"/>
</dbReference>
<dbReference type="Pfam" id="PF16363">
    <property type="entry name" value="GDP_Man_Dehyd"/>
    <property type="match status" value="1"/>
</dbReference>
<dbReference type="InterPro" id="IPR016040">
    <property type="entry name" value="NAD(P)-bd_dom"/>
</dbReference>
<organism evidence="2 3">
    <name type="scientific">Candidatus Kaiserbacteria bacterium CG10_big_fil_rev_8_21_14_0_10_44_10</name>
    <dbReference type="NCBI Taxonomy" id="1974606"/>
    <lineage>
        <taxon>Bacteria</taxon>
        <taxon>Candidatus Kaiseribacteriota</taxon>
    </lineage>
</organism>
<sequence>MGSGNFWFGKRVLVTGADGFVAAHLIKKLLDANAVVVATVRHNRPLKTLDLLQNGSSTKQPDFEYCDLLDHDEIRRVCDRHQIDTVFHLAATAIVSAAANSPMSTIENNVMGTLNILEVARVSGIPRVLIASTDKAYGDHATDEYEKLPYKESYALRGLDVYSSSKVCSDMIAQTYAFQFKLPVMICRSSNIYGPGDLNFTRLIPRTVMRLMSDKPPVINIGNENVLREYIYVEDVVDAYLLMAEKIEAYYGTEHSNMPSSGTDTYGWPAFNVGSYVSSDLTDLSKCSSIKSVKSLIETLREKVKDIEPTIIPKPANFIEIPDQYIDATKLFELGFKPKISFEEGIDRTVTWYKENFSALEKLAAKYLT</sequence>
<accession>A0A2H0UHR2</accession>
<dbReference type="Gene3D" id="3.40.50.720">
    <property type="entry name" value="NAD(P)-binding Rossmann-like Domain"/>
    <property type="match status" value="1"/>
</dbReference>
<gene>
    <name evidence="2" type="ORF">COU14_01515</name>
</gene>
<dbReference type="SUPFAM" id="SSF51735">
    <property type="entry name" value="NAD(P)-binding Rossmann-fold domains"/>
    <property type="match status" value="1"/>
</dbReference>
<reference evidence="3" key="1">
    <citation type="submission" date="2017-09" db="EMBL/GenBank/DDBJ databases">
        <title>Depth-based differentiation of microbial function through sediment-hosted aquifers and enrichment of novel symbionts in the deep terrestrial subsurface.</title>
        <authorList>
            <person name="Probst A.J."/>
            <person name="Ladd B."/>
            <person name="Jarett J.K."/>
            <person name="Geller-Mcgrath D.E."/>
            <person name="Sieber C.M.K."/>
            <person name="Emerson J.B."/>
            <person name="Anantharaman K."/>
            <person name="Thomas B.C."/>
            <person name="Malmstrom R."/>
            <person name="Stieglmeier M."/>
            <person name="Klingl A."/>
            <person name="Woyke T."/>
            <person name="Ryan C.M."/>
            <person name="Banfield J.F."/>
        </authorList>
    </citation>
    <scope>NUCLEOTIDE SEQUENCE [LARGE SCALE GENOMIC DNA]</scope>
</reference>
<evidence type="ECO:0000313" key="3">
    <source>
        <dbReference type="Proteomes" id="UP000229612"/>
    </source>
</evidence>
<comment type="caution">
    <text evidence="2">The sequence shown here is derived from an EMBL/GenBank/DDBJ whole genome shotgun (WGS) entry which is preliminary data.</text>
</comment>
<dbReference type="EMBL" id="PFBG01000017">
    <property type="protein sequence ID" value="PIR85941.1"/>
    <property type="molecule type" value="Genomic_DNA"/>
</dbReference>
<evidence type="ECO:0000313" key="2">
    <source>
        <dbReference type="EMBL" id="PIR85941.1"/>
    </source>
</evidence>
<name>A0A2H0UHR2_9BACT</name>
<feature type="domain" description="NAD(P)-binding" evidence="1">
    <location>
        <begin position="13"/>
        <end position="348"/>
    </location>
</feature>
<evidence type="ECO:0000259" key="1">
    <source>
        <dbReference type="Pfam" id="PF16363"/>
    </source>
</evidence>
<dbReference type="PANTHER" id="PTHR43000">
    <property type="entry name" value="DTDP-D-GLUCOSE 4,6-DEHYDRATASE-RELATED"/>
    <property type="match status" value="1"/>
</dbReference>
<dbReference type="Proteomes" id="UP000229612">
    <property type="component" value="Unassembled WGS sequence"/>
</dbReference>